<gene>
    <name evidence="8" type="ORF">C427_0896</name>
</gene>
<dbReference type="InterPro" id="IPR012910">
    <property type="entry name" value="Plug_dom"/>
</dbReference>
<proteinExistence type="inferred from homology"/>
<evidence type="ECO:0000313" key="8">
    <source>
        <dbReference type="EMBL" id="AGH43005.1"/>
    </source>
</evidence>
<comment type="subcellular location">
    <subcellularLocation>
        <location evidence="1 4">Cell outer membrane</location>
    </subcellularLocation>
</comment>
<evidence type="ECO:0000259" key="6">
    <source>
        <dbReference type="Pfam" id="PF00593"/>
    </source>
</evidence>
<evidence type="ECO:0008006" key="10">
    <source>
        <dbReference type="Google" id="ProtNLM"/>
    </source>
</evidence>
<keyword evidence="4" id="KW-0798">TonB box</keyword>
<dbReference type="PATRIC" id="fig|1129794.4.peg.882"/>
<evidence type="ECO:0000313" key="9">
    <source>
        <dbReference type="Proteomes" id="UP000011864"/>
    </source>
</evidence>
<dbReference type="eggNOG" id="COG4771">
    <property type="taxonomic scope" value="Bacteria"/>
</dbReference>
<keyword evidence="9" id="KW-1185">Reference proteome</keyword>
<feature type="signal peptide" evidence="5">
    <location>
        <begin position="1"/>
        <end position="28"/>
    </location>
</feature>
<dbReference type="InterPro" id="IPR000531">
    <property type="entry name" value="Beta-barrel_TonB"/>
</dbReference>
<keyword evidence="5" id="KW-0732">Signal</keyword>
<name>K6ZSY0_9ALTE</name>
<dbReference type="Proteomes" id="UP000011864">
    <property type="component" value="Chromosome"/>
</dbReference>
<feature type="domain" description="TonB-dependent receptor plug" evidence="7">
    <location>
        <begin position="62"/>
        <end position="155"/>
    </location>
</feature>
<protein>
    <recommendedName>
        <fullName evidence="10">TonB-dependent receptor</fullName>
    </recommendedName>
</protein>
<dbReference type="OrthoDB" id="8727862at2"/>
<feature type="chain" id="PRO_5003898590" description="TonB-dependent receptor" evidence="5">
    <location>
        <begin position="29"/>
        <end position="920"/>
    </location>
</feature>
<evidence type="ECO:0000256" key="3">
    <source>
        <dbReference type="ARBA" id="ARBA00023237"/>
    </source>
</evidence>
<dbReference type="NCBIfam" id="TIGR01782">
    <property type="entry name" value="TonB-Xanth-Caul"/>
    <property type="match status" value="1"/>
</dbReference>
<keyword evidence="2 4" id="KW-0472">Membrane</keyword>
<dbReference type="EMBL" id="CP003837">
    <property type="protein sequence ID" value="AGH43005.1"/>
    <property type="molecule type" value="Genomic_DNA"/>
</dbReference>
<dbReference type="Pfam" id="PF07715">
    <property type="entry name" value="Plug"/>
    <property type="match status" value="1"/>
</dbReference>
<evidence type="ECO:0000256" key="1">
    <source>
        <dbReference type="ARBA" id="ARBA00004442"/>
    </source>
</evidence>
<dbReference type="Gene3D" id="2.40.170.20">
    <property type="entry name" value="TonB-dependent receptor, beta-barrel domain"/>
    <property type="match status" value="1"/>
</dbReference>
<evidence type="ECO:0000256" key="4">
    <source>
        <dbReference type="RuleBase" id="RU003357"/>
    </source>
</evidence>
<comment type="similarity">
    <text evidence="4">Belongs to the TonB-dependent receptor family.</text>
</comment>
<reference evidence="8 9" key="1">
    <citation type="journal article" date="2013" name="Genome Announc.">
        <title>Complete Genome Sequence of Glaciecola psychrophila Strain 170T.</title>
        <authorList>
            <person name="Yin J."/>
            <person name="Chen J."/>
            <person name="Liu G."/>
            <person name="Yu Y."/>
            <person name="Song L."/>
            <person name="Wang X."/>
            <person name="Qu X."/>
        </authorList>
    </citation>
    <scope>NUCLEOTIDE SEQUENCE [LARGE SCALE GENOMIC DNA]</scope>
    <source>
        <strain evidence="8 9">170</strain>
    </source>
</reference>
<keyword evidence="3" id="KW-0998">Cell outer membrane</keyword>
<dbReference type="SUPFAM" id="SSF56935">
    <property type="entry name" value="Porins"/>
    <property type="match status" value="1"/>
</dbReference>
<dbReference type="RefSeq" id="WP_007640730.1">
    <property type="nucleotide sequence ID" value="NC_020514.1"/>
</dbReference>
<dbReference type="InterPro" id="IPR010104">
    <property type="entry name" value="TonB_rcpt_bac"/>
</dbReference>
<sequence length="920" mass="100384">MKKNYLWTAVKAALIIPAASLSMSSAFAQEGTADDNIEVIEVRGLISSLKRSFSDKKEALIVSDGIAAEDIGKFPDQNVAESLQRITGVSIDRSGGEGQLISVRGFGPQFNLVTVDGRQMASERAGREFSFDTLASELIAGADVYKTSNAANQDGGIGSYINLKTAKPFDMDGFTAVGSVKGTYDSLSEETDPAFSGLVSNTFNDGTLGVLLSLSVQERQAQINQADTRGYYRVDRIATNDFDAAAGTGKEAFNVWVPRNLDLTSNSEDRTRTSGTLVVQYAPRDDITLTFDGLYSKFEVESQVNNYANWFTPGNFRDFEVDAATETVNYWSHNAFNDPTGGGAGATDFVQQGLDRNVEIKGFGFNADWQLSEQFNVNIDISNSSAEDLSGDQSRVFTVMGYANGYTYDFTGGGALPSFSSDGISGPFTESDASKLRAHYVERGGDEREDEITEMRADFTYTPNSETFTQLKFGLYTQDRTKSAKVFQSPSLPNCFYCGYDLDAPDELAELITPNGWFDGIPGSFFGYNVNDYLAFLESDAAITAQSINRGEDPATNIAAFASLNGYTPVELGTSFEIDEEILSAYADFVFQGDLGDMPWTVNVGFRYSETTTTASGNQATLLDIQQNPLDGTILDQIYLEDATGQRLSVPISISNTYTNLLPSLNVKFEVEEDMLLRFGYSETLTRPTMASMRPVTNIGSTRPDLLLASGGNPNLTPFLSTNWDVSYEWYYDDASAVSIGLFSKEVEGFITQAPSPEEFSLASGSYEFSVTRPRNGETAQVDGLELAWTHTLESGFGFQMNATVVNSASDGTTLEGLGDSQNVIGFYEKDAFQARIAFNNREAFLQTIANGDTGQPENVGTYGQWDVSASYDINENFTVIFEGINVTDEYVEKYGVIPTHFTEQVRSGSRYAVGVRGSF</sequence>
<dbReference type="Gene3D" id="2.170.130.10">
    <property type="entry name" value="TonB-dependent receptor, plug domain"/>
    <property type="match status" value="1"/>
</dbReference>
<dbReference type="HOGENOM" id="CLU_006935_2_0_6"/>
<dbReference type="InterPro" id="IPR037066">
    <property type="entry name" value="Plug_dom_sf"/>
</dbReference>
<dbReference type="STRING" id="1129794.C427_0896"/>
<dbReference type="GO" id="GO:0009279">
    <property type="term" value="C:cell outer membrane"/>
    <property type="evidence" value="ECO:0007669"/>
    <property type="project" value="UniProtKB-SubCell"/>
</dbReference>
<dbReference type="AlphaFoldDB" id="K6ZSY0"/>
<evidence type="ECO:0000256" key="2">
    <source>
        <dbReference type="ARBA" id="ARBA00023136"/>
    </source>
</evidence>
<organism evidence="8 9">
    <name type="scientific">Paraglaciecola psychrophila 170</name>
    <dbReference type="NCBI Taxonomy" id="1129794"/>
    <lineage>
        <taxon>Bacteria</taxon>
        <taxon>Pseudomonadati</taxon>
        <taxon>Pseudomonadota</taxon>
        <taxon>Gammaproteobacteria</taxon>
        <taxon>Alteromonadales</taxon>
        <taxon>Alteromonadaceae</taxon>
        <taxon>Paraglaciecola</taxon>
    </lineage>
</organism>
<dbReference type="PANTHER" id="PTHR40980">
    <property type="entry name" value="PLUG DOMAIN-CONTAINING PROTEIN"/>
    <property type="match status" value="1"/>
</dbReference>
<accession>K6ZSY0</accession>
<dbReference type="Pfam" id="PF00593">
    <property type="entry name" value="TonB_dep_Rec_b-barrel"/>
    <property type="match status" value="1"/>
</dbReference>
<dbReference type="KEGG" id="gps:C427_0896"/>
<dbReference type="InterPro" id="IPR036942">
    <property type="entry name" value="Beta-barrel_TonB_sf"/>
</dbReference>
<dbReference type="CDD" id="cd01347">
    <property type="entry name" value="ligand_gated_channel"/>
    <property type="match status" value="1"/>
</dbReference>
<feature type="domain" description="TonB-dependent receptor-like beta-barrel" evidence="6">
    <location>
        <begin position="404"/>
        <end position="886"/>
    </location>
</feature>
<dbReference type="eggNOG" id="COG1629">
    <property type="taxonomic scope" value="Bacteria"/>
</dbReference>
<dbReference type="PANTHER" id="PTHR40980:SF3">
    <property type="entry name" value="TONB-DEPENDENT RECEPTOR-LIKE BETA-BARREL DOMAIN-CONTAINING PROTEIN"/>
    <property type="match status" value="1"/>
</dbReference>
<evidence type="ECO:0000259" key="7">
    <source>
        <dbReference type="Pfam" id="PF07715"/>
    </source>
</evidence>
<evidence type="ECO:0000256" key="5">
    <source>
        <dbReference type="SAM" id="SignalP"/>
    </source>
</evidence>